<dbReference type="SMART" id="SM00181">
    <property type="entry name" value="EGF"/>
    <property type="match status" value="7"/>
</dbReference>
<dbReference type="Pfam" id="PF12662">
    <property type="entry name" value="cEGF"/>
    <property type="match status" value="1"/>
</dbReference>
<dbReference type="InterPro" id="IPR026823">
    <property type="entry name" value="cEGF"/>
</dbReference>
<keyword evidence="4" id="KW-0677">Repeat</keyword>
<evidence type="ECO:0000256" key="3">
    <source>
        <dbReference type="ARBA" id="ARBA00022692"/>
    </source>
</evidence>
<dbReference type="GO" id="GO:0005509">
    <property type="term" value="F:calcium ion binding"/>
    <property type="evidence" value="ECO:0007669"/>
    <property type="project" value="InterPro"/>
</dbReference>
<feature type="disulfide bond" evidence="8">
    <location>
        <begin position="89"/>
        <end position="106"/>
    </location>
</feature>
<dbReference type="PANTHER" id="PTHR46730">
    <property type="entry name" value="POLYCYSTIN-1"/>
    <property type="match status" value="1"/>
</dbReference>
<dbReference type="SMART" id="SM00179">
    <property type="entry name" value="EGF_CA"/>
    <property type="match status" value="4"/>
</dbReference>
<feature type="compositionally biased region" description="Acidic residues" evidence="9">
    <location>
        <begin position="1561"/>
        <end position="1575"/>
    </location>
</feature>
<feature type="transmembrane region" description="Helical" evidence="10">
    <location>
        <begin position="2576"/>
        <end position="2599"/>
    </location>
</feature>
<keyword evidence="13" id="KW-1185">Reference proteome</keyword>
<comment type="subcellular location">
    <subcellularLocation>
        <location evidence="1">Membrane</location>
    </subcellularLocation>
</comment>
<dbReference type="Proteomes" id="UP001190700">
    <property type="component" value="Unassembled WGS sequence"/>
</dbReference>
<evidence type="ECO:0000256" key="1">
    <source>
        <dbReference type="ARBA" id="ARBA00004370"/>
    </source>
</evidence>
<dbReference type="PROSITE" id="PS50026">
    <property type="entry name" value="EGF_3"/>
    <property type="match status" value="1"/>
</dbReference>
<keyword evidence="3 10" id="KW-0812">Transmembrane</keyword>
<evidence type="ECO:0000256" key="2">
    <source>
        <dbReference type="ARBA" id="ARBA00022536"/>
    </source>
</evidence>
<feature type="region of interest" description="Disordered" evidence="9">
    <location>
        <begin position="2675"/>
        <end position="2711"/>
    </location>
</feature>
<keyword evidence="7 8" id="KW-1015">Disulfide bond</keyword>
<evidence type="ECO:0000256" key="7">
    <source>
        <dbReference type="ARBA" id="ARBA00023157"/>
    </source>
</evidence>
<feature type="compositionally biased region" description="Acidic residues" evidence="9">
    <location>
        <begin position="2678"/>
        <end position="2705"/>
    </location>
</feature>
<comment type="caution">
    <text evidence="12">The sequence shown here is derived from an EMBL/GenBank/DDBJ whole genome shotgun (WGS) entry which is preliminary data.</text>
</comment>
<evidence type="ECO:0000256" key="9">
    <source>
        <dbReference type="SAM" id="MobiDB-lite"/>
    </source>
</evidence>
<feature type="domain" description="EGF-like" evidence="11">
    <location>
        <begin position="79"/>
        <end position="121"/>
    </location>
</feature>
<dbReference type="Gene3D" id="2.10.25.10">
    <property type="entry name" value="Laminin"/>
    <property type="match status" value="3"/>
</dbReference>
<name>A0AAE0FMS7_9CHLO</name>
<evidence type="ECO:0000256" key="5">
    <source>
        <dbReference type="ARBA" id="ARBA00022989"/>
    </source>
</evidence>
<dbReference type="InterPro" id="IPR001881">
    <property type="entry name" value="EGF-like_Ca-bd_dom"/>
</dbReference>
<evidence type="ECO:0000256" key="8">
    <source>
        <dbReference type="PROSITE-ProRule" id="PRU00076"/>
    </source>
</evidence>
<reference evidence="12 13" key="1">
    <citation type="journal article" date="2015" name="Genome Biol. Evol.">
        <title>Comparative Genomics of a Bacterivorous Green Alga Reveals Evolutionary Causalities and Consequences of Phago-Mixotrophic Mode of Nutrition.</title>
        <authorList>
            <person name="Burns J.A."/>
            <person name="Paasch A."/>
            <person name="Narechania A."/>
            <person name="Kim E."/>
        </authorList>
    </citation>
    <scope>NUCLEOTIDE SEQUENCE [LARGE SCALE GENOMIC DNA]</scope>
    <source>
        <strain evidence="12 13">PLY_AMNH</strain>
    </source>
</reference>
<evidence type="ECO:0000256" key="4">
    <source>
        <dbReference type="ARBA" id="ARBA00022737"/>
    </source>
</evidence>
<evidence type="ECO:0000256" key="10">
    <source>
        <dbReference type="SAM" id="Phobius"/>
    </source>
</evidence>
<protein>
    <recommendedName>
        <fullName evidence="11">EGF-like domain-containing protein</fullName>
    </recommendedName>
</protein>
<feature type="region of interest" description="Disordered" evidence="9">
    <location>
        <begin position="1"/>
        <end position="65"/>
    </location>
</feature>
<dbReference type="EMBL" id="LGRX02016299">
    <property type="protein sequence ID" value="KAK3262320.1"/>
    <property type="molecule type" value="Genomic_DNA"/>
</dbReference>
<evidence type="ECO:0000256" key="6">
    <source>
        <dbReference type="ARBA" id="ARBA00023136"/>
    </source>
</evidence>
<organism evidence="12 13">
    <name type="scientific">Cymbomonas tetramitiformis</name>
    <dbReference type="NCBI Taxonomy" id="36881"/>
    <lineage>
        <taxon>Eukaryota</taxon>
        <taxon>Viridiplantae</taxon>
        <taxon>Chlorophyta</taxon>
        <taxon>Pyramimonadophyceae</taxon>
        <taxon>Pyramimonadales</taxon>
        <taxon>Pyramimonadaceae</taxon>
        <taxon>Cymbomonas</taxon>
    </lineage>
</organism>
<dbReference type="CDD" id="cd00054">
    <property type="entry name" value="EGF_CA"/>
    <property type="match status" value="2"/>
</dbReference>
<feature type="transmembrane region" description="Helical" evidence="10">
    <location>
        <begin position="2468"/>
        <end position="2488"/>
    </location>
</feature>
<feature type="compositionally biased region" description="Low complexity" evidence="9">
    <location>
        <begin position="1850"/>
        <end position="1864"/>
    </location>
</feature>
<dbReference type="GO" id="GO:0006816">
    <property type="term" value="P:calcium ion transport"/>
    <property type="evidence" value="ECO:0007669"/>
    <property type="project" value="TreeGrafter"/>
</dbReference>
<gene>
    <name evidence="12" type="ORF">CYMTET_28815</name>
</gene>
<comment type="caution">
    <text evidence="8">Lacks conserved residue(s) required for the propagation of feature annotation.</text>
</comment>
<dbReference type="GO" id="GO:0005261">
    <property type="term" value="F:monoatomic cation channel activity"/>
    <property type="evidence" value="ECO:0007669"/>
    <property type="project" value="TreeGrafter"/>
</dbReference>
<feature type="transmembrane region" description="Helical" evidence="10">
    <location>
        <begin position="2423"/>
        <end position="2447"/>
    </location>
</feature>
<evidence type="ECO:0000313" key="12">
    <source>
        <dbReference type="EMBL" id="KAK3262320.1"/>
    </source>
</evidence>
<evidence type="ECO:0000259" key="11">
    <source>
        <dbReference type="PROSITE" id="PS50026"/>
    </source>
</evidence>
<dbReference type="PANTHER" id="PTHR46730:SF1">
    <property type="entry name" value="PLAT DOMAIN-CONTAINING PROTEIN"/>
    <property type="match status" value="1"/>
</dbReference>
<feature type="region of interest" description="Disordered" evidence="9">
    <location>
        <begin position="1538"/>
        <end position="1581"/>
    </location>
</feature>
<dbReference type="GO" id="GO:0005886">
    <property type="term" value="C:plasma membrane"/>
    <property type="evidence" value="ECO:0007669"/>
    <property type="project" value="TreeGrafter"/>
</dbReference>
<feature type="region of interest" description="Disordered" evidence="9">
    <location>
        <begin position="1713"/>
        <end position="1763"/>
    </location>
</feature>
<dbReference type="InterPro" id="IPR002859">
    <property type="entry name" value="PKD/REJ-like"/>
</dbReference>
<dbReference type="InterPro" id="IPR000742">
    <property type="entry name" value="EGF"/>
</dbReference>
<feature type="region of interest" description="Disordered" evidence="9">
    <location>
        <begin position="1652"/>
        <end position="1681"/>
    </location>
</feature>
<keyword evidence="2 8" id="KW-0245">EGF-like domain</keyword>
<sequence>MPEEEAASSNADATIAPAPSANEEAVPEEEAASSNADATIAPAPSASEGAVPEEEAASSAGGTPAVVDETQPIEADAPVGDPCTTLSPCDVLVTCTPSSAAGGYKCGACPAGYTGDGMTCTDIDECAAADNGGCAVQAECTNTAGGRTCGGCPEGMLGSGDSRCLPSSDSCAENNGGCDTLTMCNDGGGAVSCGECPAGYVGNGASGCIDEDACAAAGTEACYGACVDAQAPGTGYVCAPCPADMVGDGTSCIANLCFDGNGGCDAMVTCAMDLSSRIQTCGECPCGYAPEQDPLLSSGWRCAEVDGCVAEPCWSEGGFSQPCTDIRAVDGGCAPGAVRVCGACPAGFEAAEGGAGCRDVDECVQENGNCWVLAGNPAAVRTECVNKPGGRECGACPEGYIGTGEAGCRERVLCDNNHGNCDPLSTCADNPTTGYADCGPCPPGYSGTGDTACVDADGCALEPCFPGVECADVAAPGEGRTCGSCPEGYRGDGASCEMCMLMLSFDARMSTVVEGAMKRSAINQLAGSFGGLSEADCVLTQGVQYMWHGVSSAGTTVALDSTTNMRETLTLYLPRSTLPANMAYTMRLAASLQGNAQVAATVDAAFQVDFQPLAARIQGGLVHTGEGLPVELDASHSYDPDDEPGDMTYSWTCMRQVAAEEEPYCRDVDGTLLPVTMTTAALTLTLKGSQEGSVYILACKVKKADREARASTTVTIVRGAPPVPAISPLPGKQHTADLKLTIASSTESLRLETLVLAWSVEPADDATPALDLTRAASTALDLPTLVVRPGSLSAGGAYLFTLHATDANGPSQAGLVVRVNSPPHSGTLLPPAPSDGIMSQTLFRIEASGWEDDVEDKPLWYQLRYEVAGNPSGARVLLTGWQPSPLFTTDELPSGLEANGYELTLYLYVKDALGAMSQAAATVIVRPIPFTSEEAQAEFVNGAIDGAVQGATNGQDTSSAIYSIMSAGGLTEDASHRRRSLLGLTHADEDSQGTVANNDTARQAQREALMGLVATVWAALPPTTDTVTRVAQSAAAVAGDPAELTPAARGSLLSTAESMVAVTRTGDPDAALDGSGATELVKGLSSVTAGAVGGGNQSAEVSAAVAVVRSIGQSMVGTMTSGEEPFSVATEVLSAVAQRDDLSSSGSRAFREPVLSPSGAAVALPASLGAALGENGSTAALVDIMVVSCAVDAHADHGREEGSILSASNMTSITLYSPEEGGELGVQGLQEAMTFSLPIQLPANHTDAGGAGGTSPAASSAARAPFLGARCVYWDEAEGAYSSAGCTTLPNPAPPGSSVFWRTRNVSGLAALEAAWAVEDLPGEDGSSNLTAGCAEEWGAVFPEYLGTDGGRRKYLGEGCQLADPQNSVRCWWEWRKGVFEGPGCVWATEAECLCTHLTDFAAAQQTQVGEVGPPDRVSTVSTEEMARVSLDDVAQSTILLSVLATFMLGAPLLYLMSNWFHNRERFELLLKLMSQGGQTFKEIDDMWTWSMVDSTHNRPGLGSFLLELGAKERARLRAECMGNASLRATLAVSKWRKKSNKSEGSTSGAISTAELPMLSEEGEETEEEEEEEVEVAAAEKPELSALQKKVRRAYRKNSFMNMMSTASTLSLMGKQEKYAVAEPAGEHTGGPSHVGTQKECADNAAACSTAQDGAAQPMAASGAPEGTRMAAKEEEEETPTLSVARVAANGGAPSSQPSSPVWASLVFAPENSEERAPPSRSDSGSVLLDLNSSSCKLAPPPTPSQKQRLHKRQPEAKAEMVPGEVPLESGDLHISDDGDCYEVSETITTVTTSTTRTTRTKHRPRDTRATPSPGPVAESTQRQAETELGLGAHLLGGSPGAPGNASVDSRASAGAAQSGRAGAVRGSVFTGIRGSVTSMIHALGGVSVKRLRSLKTKKKAPTARVLFASMHINVFRLQQCVPLDYLEEQAQLEVADDERRRRHQERSAQAKHEVTAEMRLAGDRMLEKVSKDYGGNQVKGNRSAQPVMESVDPTILAKSLTRRFDAVPSYKDVMKQLEDEEQAKRLKIQTRWDKLRKRNMELPVERMLGTALVQAFLGIKAIISKADLAEQARLADMAPWQMPNNRPFTWYVSTFKVLIGSIARDGWFQRSWLWNCVFLQRVNGSFEMSGFLASMLKAGEPIEPLSLNPISPHDVAVLEASVPALLQDVLDAKGAEGNAQLQTRVREVWATLLVMQFLEHLPFAWTENPNEPPEAHITLRGRSAMFLQHFCDTEFPQLHDALPELEQEASRLNEIWQHDHELRVIQLYEDIGPKAEKKKLLIGDMTYEEKCRKLQQVRHHYWLRAKRTVKWLTKAHPLGAIFLITAVEPFSRSERILIQANTFILMLMFTVWFYYSKAVNCCKDFREFVSCPDSWDVNAPCLGFLYCAELKDAAPGMMLPEEALPADFFCTAFPQSTFVGRFWVILIIVGILTPTTMTLSQMFIMAQNVTIPEHWGVYQVTKKAERCFGAVPMAVMQTVFVTLYALFFNFQKFNKAMAVTFVAIIGLTMKPRHIRRAIAFVVQSYKRCMRYMSVAAALVVQMVTGAKQRVEKTEYEELLEKVHLVSPVEEHLQQLAYFIILVSWFTCAWVLFTFSMLIREMMGDEAEAELVASWATVLAVEMFGKEAIKLICIRLFVESMMNKAEQLFTGQDHPAHRWFEQYILLKLTQDSRVTTDDTGDQDMGDDADADGGGDDEIDAGDDDIGGGIDM</sequence>
<dbReference type="Pfam" id="PF02010">
    <property type="entry name" value="REJ"/>
    <property type="match status" value="1"/>
</dbReference>
<keyword evidence="6 10" id="KW-0472">Membrane</keyword>
<evidence type="ECO:0000313" key="13">
    <source>
        <dbReference type="Proteomes" id="UP001190700"/>
    </source>
</evidence>
<accession>A0AAE0FMS7</accession>
<feature type="compositionally biased region" description="Polar residues" evidence="9">
    <location>
        <begin position="1721"/>
        <end position="1736"/>
    </location>
</feature>
<feature type="transmembrane region" description="Helical" evidence="10">
    <location>
        <begin position="2337"/>
        <end position="2356"/>
    </location>
</feature>
<proteinExistence type="predicted"/>
<keyword evidence="5 10" id="KW-1133">Transmembrane helix</keyword>
<feature type="region of interest" description="Disordered" evidence="9">
    <location>
        <begin position="1792"/>
        <end position="1864"/>
    </location>
</feature>